<evidence type="ECO:0000313" key="5">
    <source>
        <dbReference type="Proteomes" id="UP000214646"/>
    </source>
</evidence>
<comment type="caution">
    <text evidence="4">The sequence shown here is derived from an EMBL/GenBank/DDBJ whole genome shotgun (WGS) entry which is preliminary data.</text>
</comment>
<gene>
    <name evidence="4" type="ORF">FRUB_00147</name>
</gene>
<dbReference type="PANTHER" id="PTHR30547">
    <property type="entry name" value="UNCHARACTERIZED PROTEIN YHCG-RELATED"/>
    <property type="match status" value="1"/>
</dbReference>
<sequence>MKLCPDSVLPEEEEKEMPGRKKPKSLPEKTREASATSNGAQPSLLAAQVTSDFEEVTALINAARERAFAAVNHELVSLYWQVGEYISRKIESAAWGEGVVDQLAAHIARMLPTLQGFTRANLFRMRQFYATYKGEEKVAPLVRQLPWTHNLLILSRSKRPEEREFYLRMAIRERWTKRELQRQLDGALFERVVLSPAKVSPPLTQMPGDAAAAFKDTYLVEFLNLPQLHTEADLQRSLVANLRQFLMELGGDFTFVGEQYRLQVGGRDFFLDLLFYHRSLTCLIAIELKVEQFEPADLGQLQFYLEALDRDIKKPHEQPSIGVLLCATKDNEVVEYALSRTMSPALVAEYQTRLPAKAFLQTKLHEFYELAQSEAERPPLKAPKPPAKATTERKGKKP</sequence>
<feature type="domain" description="YhcG PDDEXK nuclease" evidence="2">
    <location>
        <begin position="213"/>
        <end position="364"/>
    </location>
</feature>
<dbReference type="PANTHER" id="PTHR30547:SF5">
    <property type="entry name" value="NUCLEASE YHCG-RELATED"/>
    <property type="match status" value="1"/>
</dbReference>
<keyword evidence="5" id="KW-1185">Reference proteome</keyword>
<dbReference type="EMBL" id="NIDE01000001">
    <property type="protein sequence ID" value="OWK46448.1"/>
    <property type="molecule type" value="Genomic_DNA"/>
</dbReference>
<dbReference type="InterPro" id="IPR009362">
    <property type="entry name" value="YhcG_C"/>
</dbReference>
<dbReference type="Proteomes" id="UP000214646">
    <property type="component" value="Unassembled WGS sequence"/>
</dbReference>
<evidence type="ECO:0008006" key="6">
    <source>
        <dbReference type="Google" id="ProtNLM"/>
    </source>
</evidence>
<dbReference type="InterPro" id="IPR053148">
    <property type="entry name" value="PD-DEXK-like_domain"/>
</dbReference>
<name>A0A225E6L7_9BACT</name>
<dbReference type="Pfam" id="PF17761">
    <property type="entry name" value="DUF1016_N"/>
    <property type="match status" value="1"/>
</dbReference>
<dbReference type="InterPro" id="IPR011856">
    <property type="entry name" value="tRNA_endonuc-like_dom_sf"/>
</dbReference>
<organism evidence="4 5">
    <name type="scientific">Fimbriiglobus ruber</name>
    <dbReference type="NCBI Taxonomy" id="1908690"/>
    <lineage>
        <taxon>Bacteria</taxon>
        <taxon>Pseudomonadati</taxon>
        <taxon>Planctomycetota</taxon>
        <taxon>Planctomycetia</taxon>
        <taxon>Gemmatales</taxon>
        <taxon>Gemmataceae</taxon>
        <taxon>Fimbriiglobus</taxon>
    </lineage>
</organism>
<feature type="region of interest" description="Disordered" evidence="1">
    <location>
        <begin position="372"/>
        <end position="398"/>
    </location>
</feature>
<dbReference type="Pfam" id="PF06250">
    <property type="entry name" value="YhcG_C"/>
    <property type="match status" value="1"/>
</dbReference>
<evidence type="ECO:0000256" key="1">
    <source>
        <dbReference type="SAM" id="MobiDB-lite"/>
    </source>
</evidence>
<evidence type="ECO:0000259" key="2">
    <source>
        <dbReference type="Pfam" id="PF06250"/>
    </source>
</evidence>
<feature type="region of interest" description="Disordered" evidence="1">
    <location>
        <begin position="1"/>
        <end position="41"/>
    </location>
</feature>
<feature type="domain" description="YhcG N-terminal" evidence="3">
    <location>
        <begin position="55"/>
        <end position="191"/>
    </location>
</feature>
<dbReference type="InterPro" id="IPR041527">
    <property type="entry name" value="YhcG_N"/>
</dbReference>
<evidence type="ECO:0000313" key="4">
    <source>
        <dbReference type="EMBL" id="OWK46448.1"/>
    </source>
</evidence>
<dbReference type="AlphaFoldDB" id="A0A225E6L7"/>
<dbReference type="GO" id="GO:0003676">
    <property type="term" value="F:nucleic acid binding"/>
    <property type="evidence" value="ECO:0007669"/>
    <property type="project" value="InterPro"/>
</dbReference>
<accession>A0A225E6L7</accession>
<proteinExistence type="predicted"/>
<dbReference type="Gene3D" id="3.40.1350.10">
    <property type="match status" value="1"/>
</dbReference>
<evidence type="ECO:0000259" key="3">
    <source>
        <dbReference type="Pfam" id="PF17761"/>
    </source>
</evidence>
<reference evidence="5" key="1">
    <citation type="submission" date="2017-06" db="EMBL/GenBank/DDBJ databases">
        <title>Genome analysis of Fimbriiglobus ruber SP5, the first member of the order Planctomycetales with confirmed chitinolytic capability.</title>
        <authorList>
            <person name="Ravin N.V."/>
            <person name="Rakitin A.L."/>
            <person name="Ivanova A.A."/>
            <person name="Beletsky A.V."/>
            <person name="Kulichevskaya I.S."/>
            <person name="Mardanov A.V."/>
            <person name="Dedysh S.N."/>
        </authorList>
    </citation>
    <scope>NUCLEOTIDE SEQUENCE [LARGE SCALE GENOMIC DNA]</scope>
    <source>
        <strain evidence="5">SP5</strain>
    </source>
</reference>
<protein>
    <recommendedName>
        <fullName evidence="6">Cytoplasmic protein</fullName>
    </recommendedName>
</protein>